<reference evidence="1 2" key="1">
    <citation type="submission" date="2018-11" db="EMBL/GenBank/DDBJ databases">
        <authorList>
            <consortium name="Pathogen Informatics"/>
        </authorList>
    </citation>
    <scope>NUCLEOTIDE SEQUENCE [LARGE SCALE GENOMIC DNA]</scope>
</reference>
<sequence>MSFIEGLKDTVKSATEQVGEVLDSTGHKAGQAEAMKEYIFGANADPRDAAEKMEQKFEYVEASSTLESLDRSAQALDHSAQALQGSAYDANRPFVETKVCIILSSWLAHIW</sequence>
<name>A0A3P7JG95_STRVU</name>
<organism evidence="1 2">
    <name type="scientific">Strongylus vulgaris</name>
    <name type="common">Blood worm</name>
    <dbReference type="NCBI Taxonomy" id="40348"/>
    <lineage>
        <taxon>Eukaryota</taxon>
        <taxon>Metazoa</taxon>
        <taxon>Ecdysozoa</taxon>
        <taxon>Nematoda</taxon>
        <taxon>Chromadorea</taxon>
        <taxon>Rhabditida</taxon>
        <taxon>Rhabditina</taxon>
        <taxon>Rhabditomorpha</taxon>
        <taxon>Strongyloidea</taxon>
        <taxon>Strongylidae</taxon>
        <taxon>Strongylus</taxon>
    </lineage>
</organism>
<evidence type="ECO:0000313" key="2">
    <source>
        <dbReference type="Proteomes" id="UP000270094"/>
    </source>
</evidence>
<evidence type="ECO:0008006" key="3">
    <source>
        <dbReference type="Google" id="ProtNLM"/>
    </source>
</evidence>
<dbReference type="AlphaFoldDB" id="A0A3P7JG95"/>
<keyword evidence="2" id="KW-1185">Reference proteome</keyword>
<protein>
    <recommendedName>
        <fullName evidence="3">BAR domain-containing protein</fullName>
    </recommendedName>
</protein>
<evidence type="ECO:0000313" key="1">
    <source>
        <dbReference type="EMBL" id="VDM78969.1"/>
    </source>
</evidence>
<proteinExistence type="predicted"/>
<accession>A0A3P7JG95</accession>
<dbReference type="EMBL" id="UYYB01103499">
    <property type="protein sequence ID" value="VDM78969.1"/>
    <property type="molecule type" value="Genomic_DNA"/>
</dbReference>
<gene>
    <name evidence="1" type="ORF">SVUK_LOCUS13967</name>
</gene>
<dbReference type="Proteomes" id="UP000270094">
    <property type="component" value="Unassembled WGS sequence"/>
</dbReference>